<feature type="signal peptide" evidence="2">
    <location>
        <begin position="1"/>
        <end position="22"/>
    </location>
</feature>
<evidence type="ECO:0000313" key="5">
    <source>
        <dbReference type="Proteomes" id="UP001291912"/>
    </source>
</evidence>
<protein>
    <submittedName>
        <fullName evidence="4">Serine hydrolase domain-containing protein</fullName>
        <ecNumber evidence="4">3.1.1.103</ecNumber>
    </submittedName>
</protein>
<dbReference type="SUPFAM" id="SSF56601">
    <property type="entry name" value="beta-lactamase/transpeptidase-like"/>
    <property type="match status" value="1"/>
</dbReference>
<evidence type="ECO:0000256" key="2">
    <source>
        <dbReference type="SAM" id="SignalP"/>
    </source>
</evidence>
<feature type="chain" id="PRO_5045921929" evidence="2">
    <location>
        <begin position="23"/>
        <end position="422"/>
    </location>
</feature>
<dbReference type="GO" id="GO:0016787">
    <property type="term" value="F:hydrolase activity"/>
    <property type="evidence" value="ECO:0007669"/>
    <property type="project" value="UniProtKB-KW"/>
</dbReference>
<dbReference type="Gene3D" id="3.40.710.10">
    <property type="entry name" value="DD-peptidase/beta-lactamase superfamily"/>
    <property type="match status" value="1"/>
</dbReference>
<evidence type="ECO:0000313" key="4">
    <source>
        <dbReference type="EMBL" id="MDZ8160807.1"/>
    </source>
</evidence>
<dbReference type="Pfam" id="PF00144">
    <property type="entry name" value="Beta-lactamase"/>
    <property type="match status" value="1"/>
</dbReference>
<evidence type="ECO:0000256" key="1">
    <source>
        <dbReference type="SAM" id="MobiDB-lite"/>
    </source>
</evidence>
<keyword evidence="5" id="KW-1185">Reference proteome</keyword>
<dbReference type="InterPro" id="IPR001466">
    <property type="entry name" value="Beta-lactam-related"/>
</dbReference>
<dbReference type="EMBL" id="JAWJYN010000001">
    <property type="protein sequence ID" value="MDZ8160807.1"/>
    <property type="molecule type" value="Genomic_DNA"/>
</dbReference>
<dbReference type="InterPro" id="IPR012338">
    <property type="entry name" value="Beta-lactam/transpept-like"/>
</dbReference>
<sequence>MMRRRILGISAMAVAVALTASACSGGGTVEIDVPAQVEGGFPDELQQQLQEAAEHAMAATGATGAIVGVWAPWSGSWVAGLGTTGPDGAAVADDMTFRASRVTRAMTCDVLYRLDEKGTVSIDDSVADYVPGVPDLQDVTLGMLCDGTSGIGSYEPYLKADWIDFPGREWDPAFLASFGLGDQSDAEPGSAFRDSDAGYVLLGQALENATRMSASDLIAEYVTEPLELTSTELPDPAPAEPGANPLPGYQSLRGEDGLNCAEPTDFTEASSSIGFTDSGVTSSIDDLGRYAQALATGALLAEDSERFDGALPAYGDAPSWQTTAGGARITGSLIGQFGTTLGYSTAAFSDPDTGLTVALVLNNSAGGAAIPGYLAWELAAIASKAPAAAGQEVPDAGLPWTAEQFHTGIAERAVCPLPDDEG</sequence>
<evidence type="ECO:0000259" key="3">
    <source>
        <dbReference type="Pfam" id="PF00144"/>
    </source>
</evidence>
<dbReference type="EC" id="3.1.1.103" evidence="4"/>
<gene>
    <name evidence="4" type="ORF">R2Q92_03100</name>
</gene>
<accession>A0ABU5N3X5</accession>
<dbReference type="PANTHER" id="PTHR46825">
    <property type="entry name" value="D-ALANYL-D-ALANINE-CARBOXYPEPTIDASE/ENDOPEPTIDASE AMPH"/>
    <property type="match status" value="1"/>
</dbReference>
<dbReference type="PANTHER" id="PTHR46825:SF7">
    <property type="entry name" value="D-ALANYL-D-ALANINE CARBOXYPEPTIDASE"/>
    <property type="match status" value="1"/>
</dbReference>
<proteinExistence type="predicted"/>
<feature type="domain" description="Beta-lactamase-related" evidence="3">
    <location>
        <begin position="51"/>
        <end position="366"/>
    </location>
</feature>
<reference evidence="4 5" key="1">
    <citation type="submission" date="2023-10" db="EMBL/GenBank/DDBJ databases">
        <title>Microbacterium xanthum sp. nov., isolated from seaweed.</title>
        <authorList>
            <person name="Lee S.D."/>
        </authorList>
    </citation>
    <scope>NUCLEOTIDE SEQUENCE [LARGE SCALE GENOMIC DNA]</scope>
    <source>
        <strain evidence="4 5">KCTC 19124</strain>
    </source>
</reference>
<dbReference type="PROSITE" id="PS51257">
    <property type="entry name" value="PROKAR_LIPOPROTEIN"/>
    <property type="match status" value="1"/>
</dbReference>
<dbReference type="Proteomes" id="UP001291912">
    <property type="component" value="Unassembled WGS sequence"/>
</dbReference>
<keyword evidence="2" id="KW-0732">Signal</keyword>
<feature type="region of interest" description="Disordered" evidence="1">
    <location>
        <begin position="230"/>
        <end position="261"/>
    </location>
</feature>
<dbReference type="RefSeq" id="WP_194423488.1">
    <property type="nucleotide sequence ID" value="NZ_BAAAPT010000001.1"/>
</dbReference>
<organism evidence="4 5">
    <name type="scientific">Microbacterium aquimaris</name>
    <dbReference type="NCBI Taxonomy" id="459816"/>
    <lineage>
        <taxon>Bacteria</taxon>
        <taxon>Bacillati</taxon>
        <taxon>Actinomycetota</taxon>
        <taxon>Actinomycetes</taxon>
        <taxon>Micrococcales</taxon>
        <taxon>Microbacteriaceae</taxon>
        <taxon>Microbacterium</taxon>
    </lineage>
</organism>
<keyword evidence="4" id="KW-0378">Hydrolase</keyword>
<comment type="caution">
    <text evidence="4">The sequence shown here is derived from an EMBL/GenBank/DDBJ whole genome shotgun (WGS) entry which is preliminary data.</text>
</comment>
<name>A0ABU5N3X5_9MICO</name>
<dbReference type="InterPro" id="IPR050491">
    <property type="entry name" value="AmpC-like"/>
</dbReference>